<dbReference type="FunFam" id="3.40.50.720:FF:000084">
    <property type="entry name" value="Short-chain dehydrogenase reductase"/>
    <property type="match status" value="1"/>
</dbReference>
<dbReference type="Gene3D" id="3.40.50.720">
    <property type="entry name" value="NAD(P)-binding Rossmann-like Domain"/>
    <property type="match status" value="1"/>
</dbReference>
<dbReference type="Proteomes" id="UP000198921">
    <property type="component" value="Unassembled WGS sequence"/>
</dbReference>
<evidence type="ECO:0000256" key="1">
    <source>
        <dbReference type="ARBA" id="ARBA00006484"/>
    </source>
</evidence>
<dbReference type="InterPro" id="IPR036291">
    <property type="entry name" value="NAD(P)-bd_dom_sf"/>
</dbReference>
<accession>A0A1H3GCE9</accession>
<evidence type="ECO:0000313" key="5">
    <source>
        <dbReference type="Proteomes" id="UP000198921"/>
    </source>
</evidence>
<evidence type="ECO:0000256" key="3">
    <source>
        <dbReference type="RuleBase" id="RU000363"/>
    </source>
</evidence>
<evidence type="ECO:0000313" key="4">
    <source>
        <dbReference type="EMBL" id="SDY00956.1"/>
    </source>
</evidence>
<dbReference type="PRINTS" id="PR00081">
    <property type="entry name" value="GDHRDH"/>
</dbReference>
<dbReference type="STRING" id="1137993.SAMN05660209_01815"/>
<dbReference type="CDD" id="cd05233">
    <property type="entry name" value="SDR_c"/>
    <property type="match status" value="1"/>
</dbReference>
<dbReference type="AlphaFoldDB" id="A0A1H3GCE9"/>
<protein>
    <submittedName>
        <fullName evidence="4">NADP-dependent 3-hydroxy acid dehydrogenase YdfG</fullName>
    </submittedName>
</protein>
<dbReference type="Pfam" id="PF00106">
    <property type="entry name" value="adh_short"/>
    <property type="match status" value="1"/>
</dbReference>
<dbReference type="InterPro" id="IPR020904">
    <property type="entry name" value="Sc_DH/Rdtase_CS"/>
</dbReference>
<dbReference type="SUPFAM" id="SSF51735">
    <property type="entry name" value="NAD(P)-binding Rossmann-fold domains"/>
    <property type="match status" value="1"/>
</dbReference>
<name>A0A1H3GCE9_9ACTN</name>
<dbReference type="PROSITE" id="PS00061">
    <property type="entry name" value="ADH_SHORT"/>
    <property type="match status" value="1"/>
</dbReference>
<proteinExistence type="inferred from homology"/>
<dbReference type="GO" id="GO:0016491">
    <property type="term" value="F:oxidoreductase activity"/>
    <property type="evidence" value="ECO:0007669"/>
    <property type="project" value="UniProtKB-KW"/>
</dbReference>
<keyword evidence="5" id="KW-1185">Reference proteome</keyword>
<sequence>MPRIAIVTGGASGIGRALGAALVRRGDRVVLADVDGDAASAVAEQLDATGPGEATAAAVDVRDADAVRTLVTGTAERDGRLDLLFNNAGLGIGGATEELTPAHWDRTLDVNLRGVLHGVQAAYPLMLRQGHGHIVNTASLAGLLPMPGSAPYATTKWAVVGLSLSLRAEGAARGVRVSVVCPGGVDTPILDKGVPADLPRVPSIEAIDARAVITRLSGGRLYGADALAADVLRGVDRNRAMVVAPRQARAMWRLMRLSPSLVVGVTAAAAGREARRARGGGQAVPPGRDTR</sequence>
<organism evidence="4 5">
    <name type="scientific">Geodermatophilus africanus</name>
    <dbReference type="NCBI Taxonomy" id="1137993"/>
    <lineage>
        <taxon>Bacteria</taxon>
        <taxon>Bacillati</taxon>
        <taxon>Actinomycetota</taxon>
        <taxon>Actinomycetes</taxon>
        <taxon>Geodermatophilales</taxon>
        <taxon>Geodermatophilaceae</taxon>
        <taxon>Geodermatophilus</taxon>
    </lineage>
</organism>
<dbReference type="InterPro" id="IPR002347">
    <property type="entry name" value="SDR_fam"/>
</dbReference>
<dbReference type="GO" id="GO:0016020">
    <property type="term" value="C:membrane"/>
    <property type="evidence" value="ECO:0007669"/>
    <property type="project" value="TreeGrafter"/>
</dbReference>
<dbReference type="PANTHER" id="PTHR44196:SF1">
    <property type="entry name" value="DEHYDROGENASE_REDUCTASE SDR FAMILY MEMBER 7B"/>
    <property type="match status" value="1"/>
</dbReference>
<dbReference type="PANTHER" id="PTHR44196">
    <property type="entry name" value="DEHYDROGENASE/REDUCTASE SDR FAMILY MEMBER 7B"/>
    <property type="match status" value="1"/>
</dbReference>
<dbReference type="OrthoDB" id="9775296at2"/>
<comment type="similarity">
    <text evidence="1 3">Belongs to the short-chain dehydrogenases/reductases (SDR) family.</text>
</comment>
<keyword evidence="2" id="KW-0560">Oxidoreductase</keyword>
<reference evidence="5" key="1">
    <citation type="submission" date="2016-10" db="EMBL/GenBank/DDBJ databases">
        <authorList>
            <person name="Varghese N."/>
            <person name="Submissions S."/>
        </authorList>
    </citation>
    <scope>NUCLEOTIDE SEQUENCE [LARGE SCALE GENOMIC DNA]</scope>
    <source>
        <strain evidence="5">DSM 45422</strain>
    </source>
</reference>
<gene>
    <name evidence="4" type="ORF">SAMN05660209_01815</name>
</gene>
<dbReference type="RefSeq" id="WP_091153988.1">
    <property type="nucleotide sequence ID" value="NZ_FNOT01000004.1"/>
</dbReference>
<dbReference type="PRINTS" id="PR00080">
    <property type="entry name" value="SDRFAMILY"/>
</dbReference>
<dbReference type="EMBL" id="FNOT01000004">
    <property type="protein sequence ID" value="SDY00956.1"/>
    <property type="molecule type" value="Genomic_DNA"/>
</dbReference>
<evidence type="ECO:0000256" key="2">
    <source>
        <dbReference type="ARBA" id="ARBA00023002"/>
    </source>
</evidence>